<evidence type="ECO:0000256" key="1">
    <source>
        <dbReference type="ARBA" id="ARBA00022737"/>
    </source>
</evidence>
<dbReference type="Gene3D" id="1.25.40.10">
    <property type="entry name" value="Tetratricopeptide repeat domain"/>
    <property type="match status" value="2"/>
</dbReference>
<feature type="compositionally biased region" description="Basic and acidic residues" evidence="4">
    <location>
        <begin position="415"/>
        <end position="439"/>
    </location>
</feature>
<gene>
    <name evidence="6" type="ORF">EW145_g4813</name>
</gene>
<dbReference type="AlphaFoldDB" id="A0A4V3XCD3"/>
<dbReference type="InterPro" id="IPR019544">
    <property type="entry name" value="Tetratricopeptide_SHNi-TPR_dom"/>
</dbReference>
<feature type="domain" description="Tetratricopeptide SHNi-TPR" evidence="5">
    <location>
        <begin position="207"/>
        <end position="244"/>
    </location>
</feature>
<name>A0A4V3XCD3_9AGAM</name>
<feature type="region of interest" description="Disordered" evidence="4">
    <location>
        <begin position="400"/>
        <end position="439"/>
    </location>
</feature>
<keyword evidence="7" id="KW-1185">Reference proteome</keyword>
<dbReference type="GO" id="GO:0034080">
    <property type="term" value="P:CENP-A containing chromatin assembly"/>
    <property type="evidence" value="ECO:0007669"/>
    <property type="project" value="TreeGrafter"/>
</dbReference>
<dbReference type="GO" id="GO:0006335">
    <property type="term" value="P:DNA replication-dependent chromatin assembly"/>
    <property type="evidence" value="ECO:0007669"/>
    <property type="project" value="TreeGrafter"/>
</dbReference>
<keyword evidence="2" id="KW-0802">TPR repeat</keyword>
<dbReference type="PANTHER" id="PTHR15081">
    <property type="entry name" value="NUCLEAR AUTOANTIGENIC SPERM PROTEIN NASP -RELATED"/>
    <property type="match status" value="1"/>
</dbReference>
<feature type="coiled-coil region" evidence="3">
    <location>
        <begin position="325"/>
        <end position="356"/>
    </location>
</feature>
<evidence type="ECO:0000256" key="2">
    <source>
        <dbReference type="ARBA" id="ARBA00022803"/>
    </source>
</evidence>
<dbReference type="InterPro" id="IPR011990">
    <property type="entry name" value="TPR-like_helical_dom_sf"/>
</dbReference>
<dbReference type="Pfam" id="PF10516">
    <property type="entry name" value="SHNi-TPR"/>
    <property type="match status" value="1"/>
</dbReference>
<keyword evidence="3" id="KW-0175">Coiled coil</keyword>
<sequence length="439" mass="47437">MTDTKATKIPAGIAGSTEPDVEDCVEKAKRAVALRKYEQAVDHYATALEIMAAKYGDGAPEAADLYFAYGKALLENAISQSAVLGKEQAEESLLKDEDESADASGGASGDSKPFISFFGDVEDDALMRNGEETAIDLFAEANAAVEREEKGEDDEDEDGEGEDDDDEEEDEGEPEDDFNAAWEVLDLARALYEKGRNEDDEIKLKLADTLIALGDVSLETEKFDVAIPDYEKGVALKSELLPFSSRQIAEAHYKLSIVFDLTPGRLALAIEHAEKAFDSVESRLVLLRNGLNGQPPLPKAPKPDTKGKGKAKATAVLLAQNELVQNMSKSQIEAEIKELDELKEDLALKVEELKTSPSGEPANAPELAAKALDRALNAKPASASDPSKPVVVNDLTTMVKKKKKSMETNSVSDMNIKRKAEDSSLDNAKKLKLEDAATS</sequence>
<evidence type="ECO:0000256" key="4">
    <source>
        <dbReference type="SAM" id="MobiDB-lite"/>
    </source>
</evidence>
<proteinExistence type="predicted"/>
<feature type="compositionally biased region" description="Acidic residues" evidence="4">
    <location>
        <begin position="151"/>
        <end position="178"/>
    </location>
</feature>
<dbReference type="PANTHER" id="PTHR15081:SF1">
    <property type="entry name" value="NUCLEAR AUTOANTIGENIC SPERM PROTEIN"/>
    <property type="match status" value="1"/>
</dbReference>
<comment type="caution">
    <text evidence="6">The sequence shown here is derived from an EMBL/GenBank/DDBJ whole genome shotgun (WGS) entry which is preliminary data.</text>
</comment>
<dbReference type="OrthoDB" id="5587616at2759"/>
<evidence type="ECO:0000256" key="3">
    <source>
        <dbReference type="SAM" id="Coils"/>
    </source>
</evidence>
<evidence type="ECO:0000259" key="5">
    <source>
        <dbReference type="Pfam" id="PF10516"/>
    </source>
</evidence>
<evidence type="ECO:0000313" key="6">
    <source>
        <dbReference type="EMBL" id="THH05413.1"/>
    </source>
</evidence>
<accession>A0A4V3XCD3</accession>
<dbReference type="GO" id="GO:0042393">
    <property type="term" value="F:histone binding"/>
    <property type="evidence" value="ECO:0007669"/>
    <property type="project" value="TreeGrafter"/>
</dbReference>
<keyword evidence="1" id="KW-0677">Repeat</keyword>
<feature type="region of interest" description="Disordered" evidence="4">
    <location>
        <begin position="89"/>
        <end position="109"/>
    </location>
</feature>
<organism evidence="6 7">
    <name type="scientific">Phellinidium pouzarii</name>
    <dbReference type="NCBI Taxonomy" id="167371"/>
    <lineage>
        <taxon>Eukaryota</taxon>
        <taxon>Fungi</taxon>
        <taxon>Dikarya</taxon>
        <taxon>Basidiomycota</taxon>
        <taxon>Agaricomycotina</taxon>
        <taxon>Agaricomycetes</taxon>
        <taxon>Hymenochaetales</taxon>
        <taxon>Hymenochaetaceae</taxon>
        <taxon>Phellinidium</taxon>
    </lineage>
</organism>
<dbReference type="EMBL" id="SGPK01000263">
    <property type="protein sequence ID" value="THH05413.1"/>
    <property type="molecule type" value="Genomic_DNA"/>
</dbReference>
<feature type="region of interest" description="Disordered" evidence="4">
    <location>
        <begin position="141"/>
        <end position="179"/>
    </location>
</feature>
<dbReference type="InterPro" id="IPR051730">
    <property type="entry name" value="NASP-like"/>
</dbReference>
<evidence type="ECO:0000313" key="7">
    <source>
        <dbReference type="Proteomes" id="UP000308199"/>
    </source>
</evidence>
<reference evidence="6 7" key="1">
    <citation type="submission" date="2019-02" db="EMBL/GenBank/DDBJ databases">
        <title>Genome sequencing of the rare red list fungi Phellinidium pouzarii.</title>
        <authorList>
            <person name="Buettner E."/>
            <person name="Kellner H."/>
        </authorList>
    </citation>
    <scope>NUCLEOTIDE SEQUENCE [LARGE SCALE GENOMIC DNA]</scope>
    <source>
        <strain evidence="6 7">DSM 108285</strain>
    </source>
</reference>
<dbReference type="SUPFAM" id="SSF48452">
    <property type="entry name" value="TPR-like"/>
    <property type="match status" value="1"/>
</dbReference>
<dbReference type="GO" id="GO:0005654">
    <property type="term" value="C:nucleoplasm"/>
    <property type="evidence" value="ECO:0007669"/>
    <property type="project" value="TreeGrafter"/>
</dbReference>
<dbReference type="Proteomes" id="UP000308199">
    <property type="component" value="Unassembled WGS sequence"/>
</dbReference>
<protein>
    <recommendedName>
        <fullName evidence="5">Tetratricopeptide SHNi-TPR domain-containing protein</fullName>
    </recommendedName>
</protein>